<dbReference type="EMBL" id="PCGY01000017">
    <property type="protein sequence ID" value="PKU90500.1"/>
    <property type="molecule type" value="Genomic_DNA"/>
</dbReference>
<gene>
    <name evidence="2" type="ORF">CQR47_1368</name>
</gene>
<dbReference type="InterPro" id="IPR051908">
    <property type="entry name" value="Ribosomal_N-acetyltransferase"/>
</dbReference>
<dbReference type="GO" id="GO:0005737">
    <property type="term" value="C:cytoplasm"/>
    <property type="evidence" value="ECO:0007669"/>
    <property type="project" value="TreeGrafter"/>
</dbReference>
<keyword evidence="2" id="KW-0808">Transferase</keyword>
<dbReference type="PANTHER" id="PTHR43441:SF2">
    <property type="entry name" value="FAMILY ACETYLTRANSFERASE, PUTATIVE (AFU_ORTHOLOGUE AFUA_7G00850)-RELATED"/>
    <property type="match status" value="1"/>
</dbReference>
<protein>
    <submittedName>
        <fullName evidence="2">Ribosomal-protein-S5-alanine acetyltransferase</fullName>
    </submittedName>
</protein>
<dbReference type="Gene3D" id="3.40.630.30">
    <property type="match status" value="1"/>
</dbReference>
<dbReference type="InterPro" id="IPR000182">
    <property type="entry name" value="GNAT_dom"/>
</dbReference>
<dbReference type="Proteomes" id="UP000233727">
    <property type="component" value="Unassembled WGS sequence"/>
</dbReference>
<dbReference type="AlphaFoldDB" id="A0A2N3QH10"/>
<dbReference type="PROSITE" id="PS51186">
    <property type="entry name" value="GNAT"/>
    <property type="match status" value="1"/>
</dbReference>
<evidence type="ECO:0000313" key="3">
    <source>
        <dbReference type="Proteomes" id="UP000233727"/>
    </source>
</evidence>
<dbReference type="PANTHER" id="PTHR43441">
    <property type="entry name" value="RIBOSOMAL-PROTEIN-SERINE ACETYLTRANSFERASE"/>
    <property type="match status" value="1"/>
</dbReference>
<organism evidence="2 3">
    <name type="scientific">Bifidobacterium thermophilum</name>
    <dbReference type="NCBI Taxonomy" id="33905"/>
    <lineage>
        <taxon>Bacteria</taxon>
        <taxon>Bacillati</taxon>
        <taxon>Actinomycetota</taxon>
        <taxon>Actinomycetes</taxon>
        <taxon>Bifidobacteriales</taxon>
        <taxon>Bifidobacteriaceae</taxon>
        <taxon>Bifidobacterium</taxon>
    </lineage>
</organism>
<evidence type="ECO:0000313" key="2">
    <source>
        <dbReference type="EMBL" id="PKU90500.1"/>
    </source>
</evidence>
<dbReference type="SUPFAM" id="SSF55729">
    <property type="entry name" value="Acyl-CoA N-acyltransferases (Nat)"/>
    <property type="match status" value="1"/>
</dbReference>
<evidence type="ECO:0000259" key="1">
    <source>
        <dbReference type="PROSITE" id="PS51186"/>
    </source>
</evidence>
<comment type="caution">
    <text evidence="2">The sequence shown here is derived from an EMBL/GenBank/DDBJ whole genome shotgun (WGS) entry which is preliminary data.</text>
</comment>
<dbReference type="InterPro" id="IPR016181">
    <property type="entry name" value="Acyl_CoA_acyltransferase"/>
</dbReference>
<proteinExistence type="predicted"/>
<dbReference type="GO" id="GO:1990189">
    <property type="term" value="F:protein N-terminal-serine acetyltransferase activity"/>
    <property type="evidence" value="ECO:0007669"/>
    <property type="project" value="TreeGrafter"/>
</dbReference>
<feature type="domain" description="N-acetyltransferase" evidence="1">
    <location>
        <begin position="37"/>
        <end position="207"/>
    </location>
</feature>
<reference evidence="2 3" key="1">
    <citation type="submission" date="2017-10" db="EMBL/GenBank/DDBJ databases">
        <title>Bifidobacterium genomics.</title>
        <authorList>
            <person name="Lugli G.A."/>
            <person name="Milani C."/>
            <person name="Mancabelli L."/>
        </authorList>
    </citation>
    <scope>NUCLEOTIDE SEQUENCE [LARGE SCALE GENOMIC DNA]</scope>
    <source>
        <strain evidence="2 3">1542B</strain>
    </source>
</reference>
<dbReference type="Pfam" id="PF13302">
    <property type="entry name" value="Acetyltransf_3"/>
    <property type="match status" value="1"/>
</dbReference>
<dbReference type="GO" id="GO:0008999">
    <property type="term" value="F:protein-N-terminal-alanine acetyltransferase activity"/>
    <property type="evidence" value="ECO:0007669"/>
    <property type="project" value="TreeGrafter"/>
</dbReference>
<accession>A0A2N3QH10</accession>
<sequence length="228" mass="25370">MKPMSVLQSFRGIMHGRPPREFVMPKSLTAPAGATPIELRPCTLDDEDELQTLRWRNQAWLSPWDSDDPLGGPGLTFNQWVRELRRRERDGSGALFLITEHGRIVGQVSLGAITYGAMRTGLVGYWVDEAVAGRGIAPLAVAIVADWAFDCPDGPRLHRIEIAIIPDNHRSRRVAEKLGAIDEGVRRQYMHVNGRWRDHESYVLFAQERPSDGLAAAFAARGQVPPSA</sequence>
<name>A0A2N3QH10_9BIFI</name>